<proteinExistence type="predicted"/>
<feature type="region of interest" description="Disordered" evidence="1">
    <location>
        <begin position="34"/>
        <end position="54"/>
    </location>
</feature>
<name>A0AAD6Y6V7_9AGAR</name>
<evidence type="ECO:0000313" key="3">
    <source>
        <dbReference type="Proteomes" id="UP001219525"/>
    </source>
</evidence>
<dbReference type="AlphaFoldDB" id="A0AAD6Y6V7"/>
<evidence type="ECO:0000256" key="1">
    <source>
        <dbReference type="SAM" id="MobiDB-lite"/>
    </source>
</evidence>
<sequence>MYGVISTSVATSPAQYVRLAPSLGRCTRMRTDTGAAASRRARTQNPAYVHKRKPSRRSSYFTNIQLLASFKAASNALLHSSGDTSGLPLLFHTPAIQQVLALSFRLESRLENTNRRTLQSTLGASRGRREVASRPLEGVLLRWHPPRTRKLHRDELDENGVYVPIQQGASEISNLLPKARGVMDETLTTFIVLLVPPKRFWRAVKVASQEIQLPSTGIKSDRRRRTARVVVGARRGVGIDGDLANEPLSEGDRQPRSACVKSVKGVNIARLVCLVVHHSFDAGQDGPIQRRGGSGPFLRTRNWYGRCEGFSKLIRAEQLPSGTLECSRTALAGVAYDGHLPLAVRDRQLQLALRQPGLAVPLPLRAHMEPEDFLETIHVSDEEQYKPFSWLYTRGGMSNVEECACHKIFGVEVFSFTRMLVVDTVCTVWKEGPKIPNGPDTKAASVEIWLRRHERRQKQRLADHPSGVWIAGWSYDSEDGKQNPCESRMRSSITHTAKTGLAVGFVRVAFKSRLRIKVQNLPVDEGDTASWFLLTTKASNS</sequence>
<reference evidence="2" key="1">
    <citation type="submission" date="2023-03" db="EMBL/GenBank/DDBJ databases">
        <title>Massive genome expansion in bonnet fungi (Mycena s.s.) driven by repeated elements and novel gene families across ecological guilds.</title>
        <authorList>
            <consortium name="Lawrence Berkeley National Laboratory"/>
            <person name="Harder C.B."/>
            <person name="Miyauchi S."/>
            <person name="Viragh M."/>
            <person name="Kuo A."/>
            <person name="Thoen E."/>
            <person name="Andreopoulos B."/>
            <person name="Lu D."/>
            <person name="Skrede I."/>
            <person name="Drula E."/>
            <person name="Henrissat B."/>
            <person name="Morin E."/>
            <person name="Kohler A."/>
            <person name="Barry K."/>
            <person name="LaButti K."/>
            <person name="Morin E."/>
            <person name="Salamov A."/>
            <person name="Lipzen A."/>
            <person name="Mereny Z."/>
            <person name="Hegedus B."/>
            <person name="Baldrian P."/>
            <person name="Stursova M."/>
            <person name="Weitz H."/>
            <person name="Taylor A."/>
            <person name="Grigoriev I.V."/>
            <person name="Nagy L.G."/>
            <person name="Martin F."/>
            <person name="Kauserud H."/>
        </authorList>
    </citation>
    <scope>NUCLEOTIDE SEQUENCE</scope>
    <source>
        <strain evidence="2">9144</strain>
    </source>
</reference>
<dbReference type="EMBL" id="JARJCW010000046">
    <property type="protein sequence ID" value="KAJ7204716.1"/>
    <property type="molecule type" value="Genomic_DNA"/>
</dbReference>
<keyword evidence="3" id="KW-1185">Reference proteome</keyword>
<dbReference type="Proteomes" id="UP001219525">
    <property type="component" value="Unassembled WGS sequence"/>
</dbReference>
<gene>
    <name evidence="2" type="ORF">GGX14DRAFT_645964</name>
</gene>
<organism evidence="2 3">
    <name type="scientific">Mycena pura</name>
    <dbReference type="NCBI Taxonomy" id="153505"/>
    <lineage>
        <taxon>Eukaryota</taxon>
        <taxon>Fungi</taxon>
        <taxon>Dikarya</taxon>
        <taxon>Basidiomycota</taxon>
        <taxon>Agaricomycotina</taxon>
        <taxon>Agaricomycetes</taxon>
        <taxon>Agaricomycetidae</taxon>
        <taxon>Agaricales</taxon>
        <taxon>Marasmiineae</taxon>
        <taxon>Mycenaceae</taxon>
        <taxon>Mycena</taxon>
    </lineage>
</organism>
<protein>
    <submittedName>
        <fullName evidence="2">Uncharacterized protein</fullName>
    </submittedName>
</protein>
<accession>A0AAD6Y6V7</accession>
<comment type="caution">
    <text evidence="2">The sequence shown here is derived from an EMBL/GenBank/DDBJ whole genome shotgun (WGS) entry which is preliminary data.</text>
</comment>
<evidence type="ECO:0000313" key="2">
    <source>
        <dbReference type="EMBL" id="KAJ7204716.1"/>
    </source>
</evidence>